<name>A0A183LWY0_9TREM</name>
<dbReference type="AlphaFoldDB" id="A0A183LWY0"/>
<dbReference type="Proteomes" id="UP000277204">
    <property type="component" value="Unassembled WGS sequence"/>
</dbReference>
<reference evidence="1 2" key="1">
    <citation type="submission" date="2018-11" db="EMBL/GenBank/DDBJ databases">
        <authorList>
            <consortium name="Pathogen Informatics"/>
        </authorList>
    </citation>
    <scope>NUCLEOTIDE SEQUENCE [LARGE SCALE GENOMIC DNA]</scope>
    <source>
        <strain evidence="1 2">Zambia</strain>
    </source>
</reference>
<evidence type="ECO:0000313" key="1">
    <source>
        <dbReference type="EMBL" id="VDO80750.1"/>
    </source>
</evidence>
<organism evidence="1 2">
    <name type="scientific">Schistosoma margrebowiei</name>
    <dbReference type="NCBI Taxonomy" id="48269"/>
    <lineage>
        <taxon>Eukaryota</taxon>
        <taxon>Metazoa</taxon>
        <taxon>Spiralia</taxon>
        <taxon>Lophotrochozoa</taxon>
        <taxon>Platyhelminthes</taxon>
        <taxon>Trematoda</taxon>
        <taxon>Digenea</taxon>
        <taxon>Strigeidida</taxon>
        <taxon>Schistosomatoidea</taxon>
        <taxon>Schistosomatidae</taxon>
        <taxon>Schistosoma</taxon>
    </lineage>
</organism>
<evidence type="ECO:0000313" key="2">
    <source>
        <dbReference type="Proteomes" id="UP000277204"/>
    </source>
</evidence>
<protein>
    <submittedName>
        <fullName evidence="1">Uncharacterized protein</fullName>
    </submittedName>
</protein>
<sequence>MLYSKWKSEFQLSSSVQLITVGFKGPKADVPSEWITNGTLVEYEVLGDCPKHNSIAACHDATTSNTTCIWCEKANACITSNDKDVHDFKVIGCQIKNMTTDTTTLATTETDLINELKKTNPSTESHLNMTTDTTTLATTETELINELKKINPSTESHLVDI</sequence>
<accession>A0A183LWY0</accession>
<proteinExistence type="predicted"/>
<dbReference type="EMBL" id="UZAI01003564">
    <property type="protein sequence ID" value="VDO80750.1"/>
    <property type="molecule type" value="Genomic_DNA"/>
</dbReference>
<keyword evidence="2" id="KW-1185">Reference proteome</keyword>
<gene>
    <name evidence="1" type="ORF">SMRZ_LOCUS8305</name>
</gene>